<dbReference type="InterPro" id="IPR004211">
    <property type="entry name" value="Endonuclease_7"/>
</dbReference>
<reference evidence="1 2" key="1">
    <citation type="journal article" date="2012" name="J. Virol.">
        <title>Complete Genome Sequences of 138 Mycobacteriophages.</title>
        <authorList>
            <consortium name="the Science Education Alliance Phage Hunters Advancing Genomics and Evolutionary Science Program"/>
            <consortium name="the KwaZulu-Natal Research Institute for Tuberculosis and HIV Mycobacterial Genetics Course Students"/>
            <consortium name="the Phage Hunters Integrating Research and Education Program"/>
            <person name="Hatfull G.F."/>
        </authorList>
    </citation>
    <scope>NUCLEOTIDE SEQUENCE [LARGE SCALE GENOMIC DNA]</scope>
</reference>
<dbReference type="Proteomes" id="UP000000694">
    <property type="component" value="Segment"/>
</dbReference>
<dbReference type="GeneID" id="18559522"/>
<evidence type="ECO:0000313" key="2">
    <source>
        <dbReference type="Proteomes" id="UP000000694"/>
    </source>
</evidence>
<dbReference type="InterPro" id="IPR038563">
    <property type="entry name" value="Endonuclease_7_sf"/>
</dbReference>
<dbReference type="RefSeq" id="YP_009012147.1">
    <property type="nucleotide sequence ID" value="NC_023691.1"/>
</dbReference>
<dbReference type="OrthoDB" id="27676at10239"/>
<dbReference type="InterPro" id="IPR044925">
    <property type="entry name" value="His-Me_finger_sf"/>
</dbReference>
<gene>
    <name evidence="1" type="primary">7</name>
    <name evidence="1" type="ORF">PATIENCE_7</name>
</gene>
<keyword evidence="2" id="KW-1185">Reference proteome</keyword>
<dbReference type="KEGG" id="vg:18559522"/>
<sequence length="176" mass="20379">MAGQGIPFVLPESVWEGVIDLYVNHGWGANKILKHLDLHIDPKTLLRHLKKRGVTIRKFDERLPEPCKGCGEMFEKDAWNRQLCLTCAPTQAWSQTFYRYGITKPEFDKKLDEQNYLCGLCGKPLPADPKEMRIDHCHEQGHVRDILHNKCNIGLHYVEDSEFVGLAVKYIERHKL</sequence>
<dbReference type="Gene3D" id="3.40.1800.10">
    <property type="entry name" value="His-Me finger endonucleases"/>
    <property type="match status" value="1"/>
</dbReference>
<evidence type="ECO:0000313" key="1">
    <source>
        <dbReference type="EMBL" id="AEL97916.1"/>
    </source>
</evidence>
<organism evidence="1 2">
    <name type="scientific">Mycobacterium phage Patience</name>
    <dbReference type="NCBI Taxonomy" id="1074308"/>
    <lineage>
        <taxon>Viruses</taxon>
        <taxon>Duplodnaviria</taxon>
        <taxon>Heunggongvirae</taxon>
        <taxon>Uroviricota</taxon>
        <taxon>Caudoviricetes</taxon>
        <taxon>Patiencevirus</taxon>
        <taxon>Patiencevirus patience</taxon>
    </lineage>
</organism>
<name>G1JWB8_9CAUD</name>
<dbReference type="EMBL" id="JN412589">
    <property type="protein sequence ID" value="AEL97916.1"/>
    <property type="molecule type" value="Genomic_DNA"/>
</dbReference>
<accession>G1JWB8</accession>
<protein>
    <submittedName>
        <fullName evidence="1">Uncharacterized protein</fullName>
    </submittedName>
</protein>
<dbReference type="SUPFAM" id="SSF54060">
    <property type="entry name" value="His-Me finger endonucleases"/>
    <property type="match status" value="1"/>
</dbReference>
<proteinExistence type="predicted"/>
<dbReference type="Pfam" id="PF02945">
    <property type="entry name" value="Endonuclease_7"/>
    <property type="match status" value="1"/>
</dbReference>